<name>A0A7S4ANM5_9STRA</name>
<keyword evidence="10" id="KW-0670">Pyruvate</keyword>
<feature type="active site" description="Proton acceptor" evidence="11">
    <location>
        <position position="303"/>
    </location>
</feature>
<comment type="similarity">
    <text evidence="2">Belongs to the spermidine/spermine synthase family.</text>
</comment>
<dbReference type="InterPro" id="IPR016067">
    <property type="entry name" value="S-AdoMet_deCO2ase_core"/>
</dbReference>
<dbReference type="InterPro" id="IPR001045">
    <property type="entry name" value="Spermi_synthase"/>
</dbReference>
<evidence type="ECO:0000256" key="4">
    <source>
        <dbReference type="ARBA" id="ARBA00022793"/>
    </source>
</evidence>
<accession>A0A7S4ANM5</accession>
<keyword evidence="7" id="KW-0865">Zymogen</keyword>
<dbReference type="SUPFAM" id="SSF53335">
    <property type="entry name" value="S-adenosyl-L-methionine-dependent methyltransferases"/>
    <property type="match status" value="1"/>
</dbReference>
<dbReference type="InterPro" id="IPR030374">
    <property type="entry name" value="PABS"/>
</dbReference>
<dbReference type="GO" id="GO:0008295">
    <property type="term" value="P:spermidine biosynthetic process"/>
    <property type="evidence" value="ECO:0007669"/>
    <property type="project" value="InterPro"/>
</dbReference>
<dbReference type="InterPro" id="IPR029063">
    <property type="entry name" value="SAM-dependent_MTases_sf"/>
</dbReference>
<dbReference type="PANTHER" id="PTHR43317:SF1">
    <property type="entry name" value="THERMOSPERMINE SYNTHASE ACAULIS5"/>
    <property type="match status" value="1"/>
</dbReference>
<dbReference type="GO" id="GO:0004014">
    <property type="term" value="F:adenosylmethionine decarboxylase activity"/>
    <property type="evidence" value="ECO:0007669"/>
    <property type="project" value="InterPro"/>
</dbReference>
<reference evidence="13" key="1">
    <citation type="submission" date="2021-01" db="EMBL/GenBank/DDBJ databases">
        <authorList>
            <person name="Corre E."/>
            <person name="Pelletier E."/>
            <person name="Niang G."/>
            <person name="Scheremetjew M."/>
            <person name="Finn R."/>
            <person name="Kale V."/>
            <person name="Holt S."/>
            <person name="Cochrane G."/>
            <person name="Meng A."/>
            <person name="Brown T."/>
            <person name="Cohen L."/>
        </authorList>
    </citation>
    <scope>NUCLEOTIDE SEQUENCE</scope>
    <source>
        <strain evidence="13">10249 10 AB</strain>
    </source>
</reference>
<dbReference type="Pfam" id="PF01564">
    <property type="entry name" value="Spermine_synth"/>
    <property type="match status" value="1"/>
</dbReference>
<keyword evidence="5" id="KW-0068">Autocatalytic cleavage</keyword>
<evidence type="ECO:0000256" key="10">
    <source>
        <dbReference type="ARBA" id="ARBA00023317"/>
    </source>
</evidence>
<evidence type="ECO:0000256" key="1">
    <source>
        <dbReference type="ARBA" id="ARBA00001928"/>
    </source>
</evidence>
<dbReference type="InterPro" id="IPR003826">
    <property type="entry name" value="AdoMetDC_fam_prok"/>
</dbReference>
<keyword evidence="6 11" id="KW-0620">Polyamine biosynthesis</keyword>
<evidence type="ECO:0000256" key="5">
    <source>
        <dbReference type="ARBA" id="ARBA00022813"/>
    </source>
</evidence>
<feature type="domain" description="PABS" evidence="12">
    <location>
        <begin position="102"/>
        <end position="396"/>
    </location>
</feature>
<dbReference type="AlphaFoldDB" id="A0A7S4ANM5"/>
<keyword evidence="4" id="KW-0210">Decarboxylase</keyword>
<protein>
    <recommendedName>
        <fullName evidence="12">PABS domain-containing protein</fullName>
    </recommendedName>
</protein>
<keyword evidence="3 11" id="KW-0808">Transferase</keyword>
<dbReference type="PROSITE" id="PS51006">
    <property type="entry name" value="PABS_2"/>
    <property type="match status" value="1"/>
</dbReference>
<dbReference type="GO" id="GO:0010487">
    <property type="term" value="F:thermospermine synthase activity"/>
    <property type="evidence" value="ECO:0007669"/>
    <property type="project" value="UniProtKB-ARBA"/>
</dbReference>
<gene>
    <name evidence="13" type="ORF">PAUS00366_LOCUS14202</name>
</gene>
<dbReference type="Gene3D" id="3.60.90.10">
    <property type="entry name" value="S-adenosylmethionine decarboxylase"/>
    <property type="match status" value="1"/>
</dbReference>
<sequence>MVDTVNHAGLTMLSYHCHKLIPKGVSCVGVLLESHISFHTWPDEGVITLDLFTCGNNPLVPVVKTIKDLFGIPRENDTIGMQWSHELRGFRNKEKVPNRGNDNYAVLDHNSDLSLMVWSPIDCPIKEQIVSKLTKFQRVDIWDLVGLEETPSHNDALKHNLQPGDPRWHTAELVSPTRMLFLDGTLQSESSSQKEYHEALVHAGMFSHADPKRVAIVGGAEGATLREVLKHKTVDSITMIEIDEELIDISKTYMPFMSDCSDFVGRSENCFDDEILDLVTKDAKEWFIDRKANQEKFDVVIVDAMEPEASSAISKDLYDTAHLEAILNSLTDEGIMAIQIGRAPTILDPRPDIGFNAPREALFKNLEALDSVEAMFVYEDPHCGFSEPRAFMIVCKSETCRRLFYATSDEIDYEIYSRIVKTHSKIRALQYFDGITHLGYQVAPKAWETTYCRREPTPFECSYRHLDFKKPIFEFNFDSEEENPFKVTADWEGEGEDMYISNTHVFANVDIPKGSYVMPEHLASSLSLSQKSIENLKETTEYGGVSVIEDFVTFIEKFGHKSKAEGTQRTLVEIGASYLIQEVEKKEDANIGRWIPPHPEGRRPNYSPVYERHRLSFDVFAVATQDIAKGTELLKYKGMWEEP</sequence>
<evidence type="ECO:0000256" key="7">
    <source>
        <dbReference type="ARBA" id="ARBA00023145"/>
    </source>
</evidence>
<dbReference type="Gene3D" id="3.40.50.150">
    <property type="entry name" value="Vaccinia Virus protein VP39"/>
    <property type="match status" value="1"/>
</dbReference>
<evidence type="ECO:0000259" key="12">
    <source>
        <dbReference type="PROSITE" id="PS51006"/>
    </source>
</evidence>
<evidence type="ECO:0000256" key="3">
    <source>
        <dbReference type="ARBA" id="ARBA00022679"/>
    </source>
</evidence>
<dbReference type="HAMAP" id="MF_00198">
    <property type="entry name" value="Spermidine_synth"/>
    <property type="match status" value="1"/>
</dbReference>
<evidence type="ECO:0000256" key="9">
    <source>
        <dbReference type="ARBA" id="ARBA00023270"/>
    </source>
</evidence>
<evidence type="ECO:0000313" key="13">
    <source>
        <dbReference type="EMBL" id="CAE0721447.1"/>
    </source>
</evidence>
<evidence type="ECO:0000256" key="2">
    <source>
        <dbReference type="ARBA" id="ARBA00007867"/>
    </source>
</evidence>
<keyword evidence="8" id="KW-0456">Lyase</keyword>
<dbReference type="EMBL" id="HBIX01020131">
    <property type="protein sequence ID" value="CAE0721447.1"/>
    <property type="molecule type" value="Transcribed_RNA"/>
</dbReference>
<dbReference type="Pfam" id="PF02675">
    <property type="entry name" value="AdoMet_dc"/>
    <property type="match status" value="1"/>
</dbReference>
<organism evidence="13">
    <name type="scientific">Pseudo-nitzschia australis</name>
    <dbReference type="NCBI Taxonomy" id="44445"/>
    <lineage>
        <taxon>Eukaryota</taxon>
        <taxon>Sar</taxon>
        <taxon>Stramenopiles</taxon>
        <taxon>Ochrophyta</taxon>
        <taxon>Bacillariophyta</taxon>
        <taxon>Bacillariophyceae</taxon>
        <taxon>Bacillariophycidae</taxon>
        <taxon>Bacillariales</taxon>
        <taxon>Bacillariaceae</taxon>
        <taxon>Pseudo-nitzschia</taxon>
    </lineage>
</organism>
<evidence type="ECO:0000256" key="6">
    <source>
        <dbReference type="ARBA" id="ARBA00023115"/>
    </source>
</evidence>
<dbReference type="SUPFAM" id="SSF56276">
    <property type="entry name" value="S-adenosylmethionine decarboxylase"/>
    <property type="match status" value="1"/>
</dbReference>
<evidence type="ECO:0000256" key="8">
    <source>
        <dbReference type="ARBA" id="ARBA00023239"/>
    </source>
</evidence>
<comment type="cofactor">
    <cofactor evidence="1">
        <name>pyruvate</name>
        <dbReference type="ChEBI" id="CHEBI:15361"/>
    </cofactor>
</comment>
<evidence type="ECO:0000256" key="11">
    <source>
        <dbReference type="PROSITE-ProRule" id="PRU00354"/>
    </source>
</evidence>
<dbReference type="PANTHER" id="PTHR43317">
    <property type="entry name" value="THERMOSPERMINE SYNTHASE ACAULIS5"/>
    <property type="match status" value="1"/>
</dbReference>
<keyword evidence="9" id="KW-0704">Schiff base</keyword>
<proteinExistence type="inferred from homology"/>